<proteinExistence type="predicted"/>
<dbReference type="EMBL" id="OR687644">
    <property type="protein sequence ID" value="WPF69889.1"/>
    <property type="molecule type" value="Genomic_DNA"/>
</dbReference>
<dbReference type="Proteomes" id="UP001327433">
    <property type="component" value="Segment"/>
</dbReference>
<accession>A0ABZ0QYV0</accession>
<name>A0ABZ0QYV0_9CAUD</name>
<sequence length="65" mass="7232">MQTKKHRIELVNISTIKAGDVILSGGKELTVTSKDIKEDDFMGRTIFGDSYNLGTLPVMKVVYTK</sequence>
<evidence type="ECO:0000313" key="1">
    <source>
        <dbReference type="EMBL" id="WPF69889.1"/>
    </source>
</evidence>
<organism evidence="1 2">
    <name type="scientific">Salmonella phage PC79-13</name>
    <dbReference type="NCBI Taxonomy" id="3092642"/>
    <lineage>
        <taxon>Viruses</taxon>
        <taxon>Duplodnaviria</taxon>
        <taxon>Heunggongvirae</taxon>
        <taxon>Uroviricota</taxon>
        <taxon>Caudoviricetes</taxon>
        <taxon>Andersonviridae</taxon>
        <taxon>Ounavirinae</taxon>
        <taxon>Mooglevirus</taxon>
        <taxon>Mooglevirus PC7913</taxon>
    </lineage>
</organism>
<evidence type="ECO:0000313" key="2">
    <source>
        <dbReference type="Proteomes" id="UP001327433"/>
    </source>
</evidence>
<protein>
    <submittedName>
        <fullName evidence="1">Uncharacterized protein</fullName>
    </submittedName>
</protein>
<keyword evidence="2" id="KW-1185">Reference proteome</keyword>
<reference evidence="1 2" key="1">
    <citation type="submission" date="2023-10" db="EMBL/GenBank/DDBJ databases">
        <authorList>
            <person name="Lu S."/>
            <person name="Zhou X."/>
        </authorList>
    </citation>
    <scope>NUCLEOTIDE SEQUENCE [LARGE SCALE GENOMIC DNA]</scope>
</reference>